<evidence type="ECO:0000256" key="4">
    <source>
        <dbReference type="ARBA" id="ARBA00022448"/>
    </source>
</evidence>
<dbReference type="AlphaFoldDB" id="A0A3B1CNY3"/>
<dbReference type="InterPro" id="IPR028055">
    <property type="entry name" value="YidC/Oxa/ALB_C"/>
</dbReference>
<dbReference type="GO" id="GO:0032977">
    <property type="term" value="F:membrane insertase activity"/>
    <property type="evidence" value="ECO:0007669"/>
    <property type="project" value="InterPro"/>
</dbReference>
<evidence type="ECO:0000256" key="1">
    <source>
        <dbReference type="ARBA" id="ARBA00004429"/>
    </source>
</evidence>
<dbReference type="PRINTS" id="PR01900">
    <property type="entry name" value="YIDCPROTEIN"/>
</dbReference>
<keyword evidence="5" id="KW-1003">Cell membrane</keyword>
<dbReference type="GO" id="GO:0051205">
    <property type="term" value="P:protein insertion into membrane"/>
    <property type="evidence" value="ECO:0007669"/>
    <property type="project" value="TreeGrafter"/>
</dbReference>
<dbReference type="InterPro" id="IPR028053">
    <property type="entry name" value="Membr_insert_YidC_N"/>
</dbReference>
<feature type="domain" description="Membrane insertase YidC N-terminal" evidence="15">
    <location>
        <begin position="76"/>
        <end position="326"/>
    </location>
</feature>
<evidence type="ECO:0000256" key="2">
    <source>
        <dbReference type="ARBA" id="ARBA00010527"/>
    </source>
</evidence>
<proteinExistence type="inferred from homology"/>
<evidence type="ECO:0000256" key="3">
    <source>
        <dbReference type="ARBA" id="ARBA00015325"/>
    </source>
</evidence>
<dbReference type="EMBL" id="UOGH01000243">
    <property type="protein sequence ID" value="VAX32246.1"/>
    <property type="molecule type" value="Genomic_DNA"/>
</dbReference>
<dbReference type="CDD" id="cd20070">
    <property type="entry name" value="5TM_YidC_Alb3"/>
    <property type="match status" value="1"/>
</dbReference>
<keyword evidence="10" id="KW-0143">Chaperone</keyword>
<feature type="transmembrane region" description="Helical" evidence="13">
    <location>
        <begin position="12"/>
        <end position="28"/>
    </location>
</feature>
<keyword evidence="4" id="KW-0813">Transport</keyword>
<evidence type="ECO:0000259" key="15">
    <source>
        <dbReference type="Pfam" id="PF14849"/>
    </source>
</evidence>
<evidence type="ECO:0000256" key="6">
    <source>
        <dbReference type="ARBA" id="ARBA00022692"/>
    </source>
</evidence>
<evidence type="ECO:0000256" key="9">
    <source>
        <dbReference type="ARBA" id="ARBA00023136"/>
    </source>
</evidence>
<dbReference type="InterPro" id="IPR001708">
    <property type="entry name" value="YidC/ALB3/OXA1/COX18"/>
</dbReference>
<evidence type="ECO:0000256" key="11">
    <source>
        <dbReference type="ARBA" id="ARBA00033245"/>
    </source>
</evidence>
<dbReference type="InterPro" id="IPR047196">
    <property type="entry name" value="YidC_ALB_C"/>
</dbReference>
<evidence type="ECO:0000256" key="7">
    <source>
        <dbReference type="ARBA" id="ARBA00022927"/>
    </source>
</evidence>
<sequence>MEENFEKRTLIAIVLALVVLLGYQYFFAPSPQPRRPEQPLNVAREIPARIKDRPSVPKAEDIFVPEGTMASEERLLKVETPLYTALFSSKGGTIKNWQLKKFRDEEGLDVVLMRTDAEVPALAMGTDGKNFIFDKVNFAISEGQNNITLRNKGERASLSFTYRGDGIVIKRTYSFFSDNYDIELIEEVQGPDNYWVTLGSGFGISGAVGYGGHIGPVILKDADRVEIKPNKLKEPKVFGSELKWIAQEDKYFFASLVPLDKAIGAKVWRTGNGDALVAVNLPAGKNKLLLYAGPKEYDRLKSLGVGLEYIVNFGFFSILAQPLFWILKLFYRVTGNYGWSIALLTILVRIPFIPLINKGQKSMKKLQALQPKMSEIKQKYKKDPQKMQKEMMELYKKYKVNPMSGCLPMLIQIPVFFALYKVLLVAIELRSAPFIFWIQDLSEKDPYYILPVIMGVTMFIQQKMTPTTMESQQQKIMTYLPIVFTFLFLKFPSGLVLYWLVSNLLSILQQYFVNRKIAREEPV</sequence>
<evidence type="ECO:0000256" key="8">
    <source>
        <dbReference type="ARBA" id="ARBA00022989"/>
    </source>
</evidence>
<dbReference type="Pfam" id="PF14849">
    <property type="entry name" value="YidC_periplas"/>
    <property type="match status" value="1"/>
</dbReference>
<feature type="transmembrane region" description="Helical" evidence="13">
    <location>
        <begin position="337"/>
        <end position="356"/>
    </location>
</feature>
<keyword evidence="9 13" id="KW-0472">Membrane</keyword>
<keyword evidence="8 13" id="KW-1133">Transmembrane helix</keyword>
<dbReference type="NCBIfam" id="TIGR03593">
    <property type="entry name" value="yidC_nterm"/>
    <property type="match status" value="1"/>
</dbReference>
<evidence type="ECO:0000256" key="5">
    <source>
        <dbReference type="ARBA" id="ARBA00022475"/>
    </source>
</evidence>
<dbReference type="CDD" id="cd19961">
    <property type="entry name" value="EcYidC-like_peri"/>
    <property type="match status" value="1"/>
</dbReference>
<reference evidence="16" key="1">
    <citation type="submission" date="2018-06" db="EMBL/GenBank/DDBJ databases">
        <authorList>
            <person name="Zhirakovskaya E."/>
        </authorList>
    </citation>
    <scope>NUCLEOTIDE SEQUENCE</scope>
</reference>
<keyword evidence="6 13" id="KW-0812">Transmembrane</keyword>
<dbReference type="PANTHER" id="PTHR12428:SF65">
    <property type="entry name" value="CYTOCHROME C OXIDASE ASSEMBLY PROTEIN COX18, MITOCHONDRIAL"/>
    <property type="match status" value="1"/>
</dbReference>
<comment type="subcellular location">
    <subcellularLocation>
        <location evidence="1">Cell inner membrane</location>
        <topology evidence="1">Multi-pass membrane protein</topology>
    </subcellularLocation>
</comment>
<feature type="domain" description="Membrane insertase YidC/Oxa/ALB C-terminal" evidence="14">
    <location>
        <begin position="337"/>
        <end position="515"/>
    </location>
</feature>
<feature type="transmembrane region" description="Helical" evidence="13">
    <location>
        <begin position="406"/>
        <end position="427"/>
    </location>
</feature>
<dbReference type="NCBIfam" id="TIGR03592">
    <property type="entry name" value="yidC_oxa1_cterm"/>
    <property type="match status" value="1"/>
</dbReference>
<dbReference type="PANTHER" id="PTHR12428">
    <property type="entry name" value="OXA1"/>
    <property type="match status" value="1"/>
</dbReference>
<feature type="transmembrane region" description="Helical" evidence="13">
    <location>
        <begin position="309"/>
        <end position="331"/>
    </location>
</feature>
<evidence type="ECO:0000256" key="12">
    <source>
        <dbReference type="ARBA" id="ARBA00033342"/>
    </source>
</evidence>
<accession>A0A3B1CNY3</accession>
<evidence type="ECO:0000256" key="10">
    <source>
        <dbReference type="ARBA" id="ARBA00023186"/>
    </source>
</evidence>
<evidence type="ECO:0000313" key="16">
    <source>
        <dbReference type="EMBL" id="VAX32246.1"/>
    </source>
</evidence>
<dbReference type="InterPro" id="IPR019998">
    <property type="entry name" value="Membr_insert_YidC"/>
</dbReference>
<feature type="transmembrane region" description="Helical" evidence="13">
    <location>
        <begin position="476"/>
        <end position="501"/>
    </location>
</feature>
<comment type="similarity">
    <text evidence="2">Belongs to the OXA1/ALB3/YidC family. Type 1 subfamily.</text>
</comment>
<organism evidence="16">
    <name type="scientific">hydrothermal vent metagenome</name>
    <dbReference type="NCBI Taxonomy" id="652676"/>
    <lineage>
        <taxon>unclassified sequences</taxon>
        <taxon>metagenomes</taxon>
        <taxon>ecological metagenomes</taxon>
    </lineage>
</organism>
<dbReference type="HAMAP" id="MF_01810">
    <property type="entry name" value="YidC_type1"/>
    <property type="match status" value="1"/>
</dbReference>
<dbReference type="Pfam" id="PF02096">
    <property type="entry name" value="60KD_IMP"/>
    <property type="match status" value="1"/>
</dbReference>
<protein>
    <recommendedName>
        <fullName evidence="3">Membrane protein insertase YidC</fullName>
    </recommendedName>
    <alternativeName>
        <fullName evidence="12">Foldase YidC</fullName>
    </alternativeName>
    <alternativeName>
        <fullName evidence="11">Membrane integrase YidC</fullName>
    </alternativeName>
</protein>
<feature type="transmembrane region" description="Helical" evidence="13">
    <location>
        <begin position="447"/>
        <end position="464"/>
    </location>
</feature>
<evidence type="ECO:0000256" key="13">
    <source>
        <dbReference type="SAM" id="Phobius"/>
    </source>
</evidence>
<dbReference type="GO" id="GO:0005886">
    <property type="term" value="C:plasma membrane"/>
    <property type="evidence" value="ECO:0007669"/>
    <property type="project" value="UniProtKB-SubCell"/>
</dbReference>
<evidence type="ECO:0000259" key="14">
    <source>
        <dbReference type="Pfam" id="PF02096"/>
    </source>
</evidence>
<keyword evidence="7" id="KW-0653">Protein transport</keyword>
<name>A0A3B1CNY3_9ZZZZ</name>
<dbReference type="InterPro" id="IPR038221">
    <property type="entry name" value="YidC_periplasmic_sf"/>
</dbReference>
<dbReference type="GO" id="GO:0015031">
    <property type="term" value="P:protein transport"/>
    <property type="evidence" value="ECO:0007669"/>
    <property type="project" value="UniProtKB-KW"/>
</dbReference>
<gene>
    <name evidence="16" type="ORF">MNBD_NITROSPIRAE02-234</name>
</gene>
<dbReference type="PRINTS" id="PR00701">
    <property type="entry name" value="60KDINNERMP"/>
</dbReference>
<dbReference type="Gene3D" id="2.70.98.90">
    <property type="match status" value="1"/>
</dbReference>